<comment type="caution">
    <text evidence="2">The sequence shown here is derived from an EMBL/GenBank/DDBJ whole genome shotgun (WGS) entry which is preliminary data.</text>
</comment>
<protein>
    <submittedName>
        <fullName evidence="2">PEP-utilizing enzyme</fullName>
    </submittedName>
</protein>
<proteinExistence type="predicted"/>
<dbReference type="PANTHER" id="PTHR43615:SF1">
    <property type="entry name" value="PPDK_N DOMAIN-CONTAINING PROTEIN"/>
    <property type="match status" value="1"/>
</dbReference>
<dbReference type="Proteomes" id="UP001221411">
    <property type="component" value="Unassembled WGS sequence"/>
</dbReference>
<dbReference type="EMBL" id="JAQNDO010000001">
    <property type="protein sequence ID" value="MDC0745402.1"/>
    <property type="molecule type" value="Genomic_DNA"/>
</dbReference>
<dbReference type="Pfam" id="PF00391">
    <property type="entry name" value="PEP-utilizers"/>
    <property type="match status" value="1"/>
</dbReference>
<dbReference type="SUPFAM" id="SSF52009">
    <property type="entry name" value="Phosphohistidine domain"/>
    <property type="match status" value="1"/>
</dbReference>
<reference evidence="2 3" key="1">
    <citation type="submission" date="2022-11" db="EMBL/GenBank/DDBJ databases">
        <title>Minimal conservation of predation-associated metabolite biosynthetic gene clusters underscores biosynthetic potential of Myxococcota including descriptions for ten novel species: Archangium lansinium sp. nov., Myxococcus landrumus sp. nov., Nannocystis bai.</title>
        <authorList>
            <person name="Ahearne A."/>
            <person name="Stevens C."/>
            <person name="Dowd S."/>
        </authorList>
    </citation>
    <scope>NUCLEOTIDE SEQUENCE [LARGE SCALE GENOMIC DNA]</scope>
    <source>
        <strain evidence="2 3">RJM3</strain>
    </source>
</reference>
<dbReference type="PANTHER" id="PTHR43615">
    <property type="entry name" value="PHOSPHOENOLPYRUVATE SYNTHASE-RELATED"/>
    <property type="match status" value="1"/>
</dbReference>
<dbReference type="InterPro" id="IPR008279">
    <property type="entry name" value="PEP-util_enz_mobile_dom"/>
</dbReference>
<accession>A0ABT5EVR3</accession>
<feature type="domain" description="PEP-utilising enzyme mobile" evidence="1">
    <location>
        <begin position="504"/>
        <end position="575"/>
    </location>
</feature>
<dbReference type="InterPro" id="IPR051549">
    <property type="entry name" value="PEP_Utilizing_Enz"/>
</dbReference>
<keyword evidence="3" id="KW-1185">Reference proteome</keyword>
<evidence type="ECO:0000313" key="3">
    <source>
        <dbReference type="Proteomes" id="UP001221411"/>
    </source>
</evidence>
<dbReference type="RefSeq" id="WP_271922863.1">
    <property type="nucleotide sequence ID" value="NZ_JAQNDO010000001.1"/>
</dbReference>
<dbReference type="Gene3D" id="3.50.30.10">
    <property type="entry name" value="Phosphohistidine domain"/>
    <property type="match status" value="1"/>
</dbReference>
<evidence type="ECO:0000259" key="1">
    <source>
        <dbReference type="Pfam" id="PF00391"/>
    </source>
</evidence>
<organism evidence="2 3">
    <name type="scientific">Polyangium mundeleinium</name>
    <dbReference type="NCBI Taxonomy" id="2995306"/>
    <lineage>
        <taxon>Bacteria</taxon>
        <taxon>Pseudomonadati</taxon>
        <taxon>Myxococcota</taxon>
        <taxon>Polyangia</taxon>
        <taxon>Polyangiales</taxon>
        <taxon>Polyangiaceae</taxon>
        <taxon>Polyangium</taxon>
    </lineage>
</organism>
<evidence type="ECO:0000313" key="2">
    <source>
        <dbReference type="EMBL" id="MDC0745402.1"/>
    </source>
</evidence>
<dbReference type="InterPro" id="IPR036637">
    <property type="entry name" value="Phosphohistidine_dom_sf"/>
</dbReference>
<sequence>MKVHPMFADVRFEPPGPGPWELEKSHFSRPATRFGADALKEGMPIGFAKGMERYGLPMKGISLVMVNGFAYGQMQPLGVPAGVASLGSGPPPKPLLWLLFRVHPEIRARFKRCERAFESKLWRTDLGHWDRVDKPRAIEKHLALQAIDPASLDLGALREHLKRTRTHMAEMITLHHHYNFTVMLPTGDYIAHVREWTGVSSGEALALLRGTSPLARGIAIDELEALAKALRASEEGRGVLTRQGDAQAALDALVALPGEVGTAARAYLDLVRCRSIGYDISDKTAGELPDMLVRAIRATVEENRADDALATRDAKEREIRARVPAAHRAHFDELLGEARRVNRLRDERGIYADSWGTGLARRAVLEVGRRLVSAGKIEDPEHAVDLTIEEMVALLEGRSGPSAAELSKRALYRATMTLEHAPPWLNAPPGEPPPLDVFPAAARRAMKAMNMLMEDMTADHANAGKPPEPESKNAAARVQGLTINAGVYEGTARVVLDPADFGRIQKGDVLVTRSTSAYFNVVLPLLGAIVTDRGGQLSHAAIVAREYGIPGIVGTKAATVTIPDGARVRVDGETGEVTILAAAPSPSPALAPEVAL</sequence>
<gene>
    <name evidence="2" type="ORF">POL67_28985</name>
</gene>
<name>A0ABT5EVR3_9BACT</name>